<name>A0A1W1W1S2_9FIRM</name>
<dbReference type="InterPro" id="IPR036388">
    <property type="entry name" value="WH-like_DNA-bd_sf"/>
</dbReference>
<dbReference type="SMART" id="SM00345">
    <property type="entry name" value="HTH_GNTR"/>
    <property type="match status" value="1"/>
</dbReference>
<gene>
    <name evidence="5" type="ORF">SAMN00808754_2973</name>
</gene>
<protein>
    <submittedName>
        <fullName evidence="5">GntR family transcriptional regulator</fullName>
    </submittedName>
</protein>
<feature type="domain" description="HTH gntR-type" evidence="4">
    <location>
        <begin position="8"/>
        <end position="76"/>
    </location>
</feature>
<dbReference type="PROSITE" id="PS50949">
    <property type="entry name" value="HTH_GNTR"/>
    <property type="match status" value="1"/>
</dbReference>
<evidence type="ECO:0000313" key="5">
    <source>
        <dbReference type="EMBL" id="SMB99575.1"/>
    </source>
</evidence>
<dbReference type="GO" id="GO:0003677">
    <property type="term" value="F:DNA binding"/>
    <property type="evidence" value="ECO:0007669"/>
    <property type="project" value="UniProtKB-KW"/>
</dbReference>
<dbReference type="Pfam" id="PF00392">
    <property type="entry name" value="GntR"/>
    <property type="match status" value="1"/>
</dbReference>
<dbReference type="GO" id="GO:0045892">
    <property type="term" value="P:negative regulation of DNA-templated transcription"/>
    <property type="evidence" value="ECO:0007669"/>
    <property type="project" value="TreeGrafter"/>
</dbReference>
<dbReference type="GO" id="GO:0003700">
    <property type="term" value="F:DNA-binding transcription factor activity"/>
    <property type="evidence" value="ECO:0007669"/>
    <property type="project" value="InterPro"/>
</dbReference>
<sequence length="248" mass="27734">MIDRNCAVPLYYQVANYLREQIQKGILKPGDRIPSEWELVKEFNISRQTARQAIAELVAEGWIFRRAGKGSFVATPKITSQLTTMIGFMQKMVQQGFRVTTRVVSAGVVTASNIVASNLNIAPGEKVIEIQRLRIVDEVPAVLQWAYLPFPRYAAVLDVDLSVNSLFATLEQKCGIRLAHSRETVQAKIATSTEASILGIKEGDPLLLVEGILYSEGNEPVRYGRSLYRGDMFKLTVQSYELVGRKLR</sequence>
<dbReference type="InterPro" id="IPR036390">
    <property type="entry name" value="WH_DNA-bd_sf"/>
</dbReference>
<dbReference type="OrthoDB" id="457376at2"/>
<dbReference type="InterPro" id="IPR050679">
    <property type="entry name" value="Bact_HTH_transcr_reg"/>
</dbReference>
<dbReference type="PRINTS" id="PR00035">
    <property type="entry name" value="HTHGNTR"/>
</dbReference>
<dbReference type="Pfam" id="PF07702">
    <property type="entry name" value="UTRA"/>
    <property type="match status" value="1"/>
</dbReference>
<organism evidence="5 6">
    <name type="scientific">Thermanaeromonas toyohensis ToBE</name>
    <dbReference type="NCBI Taxonomy" id="698762"/>
    <lineage>
        <taxon>Bacteria</taxon>
        <taxon>Bacillati</taxon>
        <taxon>Bacillota</taxon>
        <taxon>Clostridia</taxon>
        <taxon>Neomoorellales</taxon>
        <taxon>Neomoorellaceae</taxon>
        <taxon>Thermanaeromonas</taxon>
    </lineage>
</organism>
<keyword evidence="3" id="KW-0804">Transcription</keyword>
<evidence type="ECO:0000259" key="4">
    <source>
        <dbReference type="PROSITE" id="PS50949"/>
    </source>
</evidence>
<dbReference type="AlphaFoldDB" id="A0A1W1W1S2"/>
<dbReference type="Gene3D" id="3.40.1410.10">
    <property type="entry name" value="Chorismate lyase-like"/>
    <property type="match status" value="1"/>
</dbReference>
<evidence type="ECO:0000313" key="6">
    <source>
        <dbReference type="Proteomes" id="UP000192569"/>
    </source>
</evidence>
<dbReference type="SUPFAM" id="SSF46785">
    <property type="entry name" value="Winged helix' DNA-binding domain"/>
    <property type="match status" value="1"/>
</dbReference>
<reference evidence="5 6" key="1">
    <citation type="submission" date="2017-04" db="EMBL/GenBank/DDBJ databases">
        <authorList>
            <person name="Afonso C.L."/>
            <person name="Miller P.J."/>
            <person name="Scott M.A."/>
            <person name="Spackman E."/>
            <person name="Goraichik I."/>
            <person name="Dimitrov K.M."/>
            <person name="Suarez D.L."/>
            <person name="Swayne D.E."/>
        </authorList>
    </citation>
    <scope>NUCLEOTIDE SEQUENCE [LARGE SCALE GENOMIC DNA]</scope>
    <source>
        <strain evidence="5 6">ToBE</strain>
    </source>
</reference>
<dbReference type="InterPro" id="IPR028978">
    <property type="entry name" value="Chorismate_lyase_/UTRA_dom_sf"/>
</dbReference>
<evidence type="ECO:0000256" key="2">
    <source>
        <dbReference type="ARBA" id="ARBA00023125"/>
    </source>
</evidence>
<dbReference type="PANTHER" id="PTHR44846:SF1">
    <property type="entry name" value="MANNOSYL-D-GLYCERATE TRANSPORT_METABOLISM SYSTEM REPRESSOR MNGR-RELATED"/>
    <property type="match status" value="1"/>
</dbReference>
<dbReference type="PANTHER" id="PTHR44846">
    <property type="entry name" value="MANNOSYL-D-GLYCERATE TRANSPORT/METABOLISM SYSTEM REPRESSOR MNGR-RELATED"/>
    <property type="match status" value="1"/>
</dbReference>
<dbReference type="RefSeq" id="WP_084666641.1">
    <property type="nucleotide sequence ID" value="NZ_LT838272.1"/>
</dbReference>
<keyword evidence="2" id="KW-0238">DNA-binding</keyword>
<dbReference type="InterPro" id="IPR011663">
    <property type="entry name" value="UTRA"/>
</dbReference>
<dbReference type="STRING" id="698762.SAMN00808754_2973"/>
<dbReference type="FunFam" id="1.10.10.10:FF:000079">
    <property type="entry name" value="GntR family transcriptional regulator"/>
    <property type="match status" value="1"/>
</dbReference>
<dbReference type="Gene3D" id="1.10.10.10">
    <property type="entry name" value="Winged helix-like DNA-binding domain superfamily/Winged helix DNA-binding domain"/>
    <property type="match status" value="1"/>
</dbReference>
<dbReference type="InterPro" id="IPR000524">
    <property type="entry name" value="Tscrpt_reg_HTH_GntR"/>
</dbReference>
<evidence type="ECO:0000256" key="3">
    <source>
        <dbReference type="ARBA" id="ARBA00023163"/>
    </source>
</evidence>
<dbReference type="CDD" id="cd07377">
    <property type="entry name" value="WHTH_GntR"/>
    <property type="match status" value="1"/>
</dbReference>
<accession>A0A1W1W1S2</accession>
<dbReference type="EMBL" id="LT838272">
    <property type="protein sequence ID" value="SMB99575.1"/>
    <property type="molecule type" value="Genomic_DNA"/>
</dbReference>
<dbReference type="SUPFAM" id="SSF64288">
    <property type="entry name" value="Chorismate lyase-like"/>
    <property type="match status" value="1"/>
</dbReference>
<proteinExistence type="predicted"/>
<dbReference type="SMART" id="SM00866">
    <property type="entry name" value="UTRA"/>
    <property type="match status" value="1"/>
</dbReference>
<dbReference type="Proteomes" id="UP000192569">
    <property type="component" value="Chromosome I"/>
</dbReference>
<evidence type="ECO:0000256" key="1">
    <source>
        <dbReference type="ARBA" id="ARBA00023015"/>
    </source>
</evidence>
<keyword evidence="1" id="KW-0805">Transcription regulation</keyword>
<keyword evidence="6" id="KW-1185">Reference proteome</keyword>